<dbReference type="Pfam" id="PF13302">
    <property type="entry name" value="Acetyltransf_3"/>
    <property type="match status" value="1"/>
</dbReference>
<dbReference type="InterPro" id="IPR016181">
    <property type="entry name" value="Acyl_CoA_acyltransferase"/>
</dbReference>
<protein>
    <submittedName>
        <fullName evidence="2">Acetyltransferase (GNAT) family protein</fullName>
    </submittedName>
</protein>
<evidence type="ECO:0000313" key="2">
    <source>
        <dbReference type="EMBL" id="PZX51990.1"/>
    </source>
</evidence>
<comment type="caution">
    <text evidence="2">The sequence shown here is derived from an EMBL/GenBank/DDBJ whole genome shotgun (WGS) entry which is preliminary data.</text>
</comment>
<dbReference type="Pfam" id="PF18015">
    <property type="entry name" value="Acetyltransf_19"/>
    <property type="match status" value="1"/>
</dbReference>
<dbReference type="Gene3D" id="3.40.630.80">
    <property type="match status" value="1"/>
</dbReference>
<keyword evidence="3" id="KW-1185">Reference proteome</keyword>
<keyword evidence="2" id="KW-0808">Transferase</keyword>
<reference evidence="2 3" key="1">
    <citation type="submission" date="2018-06" db="EMBL/GenBank/DDBJ databases">
        <title>Genomic Encyclopedia of Archaeal and Bacterial Type Strains, Phase II (KMG-II): from individual species to whole genera.</title>
        <authorList>
            <person name="Goeker M."/>
        </authorList>
    </citation>
    <scope>NUCLEOTIDE SEQUENCE [LARGE SCALE GENOMIC DNA]</scope>
    <source>
        <strain evidence="2 3">DSM 19830</strain>
    </source>
</reference>
<accession>A0A2W7R184</accession>
<name>A0A2W7R184_9BACT</name>
<organism evidence="2 3">
    <name type="scientific">Algoriphagus chordae</name>
    <dbReference type="NCBI Taxonomy" id="237019"/>
    <lineage>
        <taxon>Bacteria</taxon>
        <taxon>Pseudomonadati</taxon>
        <taxon>Bacteroidota</taxon>
        <taxon>Cytophagia</taxon>
        <taxon>Cytophagales</taxon>
        <taxon>Cyclobacteriaceae</taxon>
        <taxon>Algoriphagus</taxon>
    </lineage>
</organism>
<evidence type="ECO:0000259" key="1">
    <source>
        <dbReference type="PROSITE" id="PS51186"/>
    </source>
</evidence>
<dbReference type="InterPro" id="IPR000182">
    <property type="entry name" value="GNAT_dom"/>
</dbReference>
<evidence type="ECO:0000313" key="3">
    <source>
        <dbReference type="Proteomes" id="UP000248882"/>
    </source>
</evidence>
<dbReference type="GO" id="GO:0016747">
    <property type="term" value="F:acyltransferase activity, transferring groups other than amino-acyl groups"/>
    <property type="evidence" value="ECO:0007669"/>
    <property type="project" value="InterPro"/>
</dbReference>
<sequence length="260" mass="29375">MNFIKSTDPNLITELRQKLFQKLTAPIDAMWELLYIASAQSFLIEDAGKTIGYCCIDEQDSLLQLFLLDEYLAKMAQVIASLIDSKLINSASLSSNEPVSFNACLRRSASTQTNTFCYQHSNKLVEVNPDFSIDLVSVKDIPVVKTFLKEQIEMDDTFGYTENLVSRKEIYLVRESEIIIATSECRMSDSQPEIADLGIIVNRDHHGNGIATQVMKMQVNRVLKSNRKPICSTTVDNIPSQKVIEKSGFYCSNIIFDMKF</sequence>
<dbReference type="RefSeq" id="WP_111319145.1">
    <property type="nucleotide sequence ID" value="NZ_QKZT01000008.1"/>
</dbReference>
<dbReference type="OrthoDB" id="7833882at2"/>
<dbReference type="SUPFAM" id="SSF55729">
    <property type="entry name" value="Acyl-CoA N-acyltransferases (Nat)"/>
    <property type="match status" value="1"/>
</dbReference>
<dbReference type="EMBL" id="QKZT01000008">
    <property type="protein sequence ID" value="PZX51990.1"/>
    <property type="molecule type" value="Genomic_DNA"/>
</dbReference>
<gene>
    <name evidence="2" type="ORF">LV85_02139</name>
</gene>
<dbReference type="Proteomes" id="UP000248882">
    <property type="component" value="Unassembled WGS sequence"/>
</dbReference>
<dbReference type="InterPro" id="IPR040579">
    <property type="entry name" value="Acetyltransf_19"/>
</dbReference>
<dbReference type="AlphaFoldDB" id="A0A2W7R184"/>
<proteinExistence type="predicted"/>
<dbReference type="PROSITE" id="PS51186">
    <property type="entry name" value="GNAT"/>
    <property type="match status" value="1"/>
</dbReference>
<dbReference type="Gene3D" id="3.40.630.30">
    <property type="match status" value="1"/>
</dbReference>
<feature type="domain" description="N-acetyltransferase" evidence="1">
    <location>
        <begin position="131"/>
        <end position="260"/>
    </location>
</feature>